<protein>
    <submittedName>
        <fullName evidence="1">Uncharacterized protein</fullName>
    </submittedName>
</protein>
<evidence type="ECO:0000313" key="2">
    <source>
        <dbReference type="Proteomes" id="UP000003645"/>
    </source>
</evidence>
<dbReference type="Proteomes" id="UP000003645">
    <property type="component" value="Chromosome"/>
</dbReference>
<reference evidence="1 2" key="1">
    <citation type="journal article" date="2012" name="J. Bacteriol.">
        <title>Genome sequence of Lactobacillus mucosae LM1, isolated from piglet feces.</title>
        <authorList>
            <person name="Lee J.H."/>
            <person name="Valeriano V.D."/>
            <person name="Shin Y.R."/>
            <person name="Chae J.P."/>
            <person name="Kim G.B."/>
            <person name="Ham J.S."/>
            <person name="Chun J."/>
            <person name="Kang D.K."/>
        </authorList>
    </citation>
    <scope>NUCLEOTIDE SEQUENCE [LARGE SCALE GENOMIC DNA]</scope>
    <source>
        <strain evidence="1 2">LM1</strain>
    </source>
</reference>
<name>A0A0D4CL02_LIMMU</name>
<evidence type="ECO:0000313" key="1">
    <source>
        <dbReference type="EMBL" id="AJT50585.1"/>
    </source>
</evidence>
<dbReference type="HOGENOM" id="CLU_2862178_0_0_9"/>
<dbReference type="STRING" id="1130798.LBLM1_05740"/>
<dbReference type="KEGG" id="lmu:LBLM1_05740"/>
<dbReference type="RefSeq" id="WP_006499482.1">
    <property type="nucleotide sequence ID" value="NZ_CP011013.1"/>
</dbReference>
<sequence length="64" mass="7858">MFNRKTYGFRRAAKYINQTGILEQTYTAKIMKQLRDDVRLVPKIHRRRYTQEQLDIFVQEVKPR</sequence>
<accession>A0A0D4CL02</accession>
<dbReference type="AlphaFoldDB" id="A0A0D4CL02"/>
<keyword evidence="2" id="KW-1185">Reference proteome</keyword>
<proteinExistence type="predicted"/>
<organism evidence="1 2">
    <name type="scientific">Limosilactobacillus mucosae LM1</name>
    <dbReference type="NCBI Taxonomy" id="1130798"/>
    <lineage>
        <taxon>Bacteria</taxon>
        <taxon>Bacillati</taxon>
        <taxon>Bacillota</taxon>
        <taxon>Bacilli</taxon>
        <taxon>Lactobacillales</taxon>
        <taxon>Lactobacillaceae</taxon>
        <taxon>Limosilactobacillus</taxon>
    </lineage>
</organism>
<dbReference type="EMBL" id="CP011013">
    <property type="protein sequence ID" value="AJT50585.1"/>
    <property type="molecule type" value="Genomic_DNA"/>
</dbReference>
<gene>
    <name evidence="1" type="ORF">LBLM1_05740</name>
</gene>